<feature type="region of interest" description="Disordered" evidence="1">
    <location>
        <begin position="1"/>
        <end position="114"/>
    </location>
</feature>
<keyword evidence="3" id="KW-1185">Reference proteome</keyword>
<accession>A0AAN9BQF5</accession>
<comment type="caution">
    <text evidence="2">The sequence shown here is derived from an EMBL/GenBank/DDBJ whole genome shotgun (WGS) entry which is preliminary data.</text>
</comment>
<name>A0AAN9BQF5_9CAEN</name>
<sequence length="178" mass="19445">MPTGLCDVTTMTHVTDVTDAELEREFRAKEKGEEENIEEETADDSGGNAGGPPSSGRPSSSDSLKTNSACSDQNFEDTCSSSERKTMPTVKDEGKRKKGQSHASIWQSVKRAGGELNQDTRKMFRFIGRKLNSRHGPRETKVKEIHILPGEDDADRMWARRIAGSANSHSSSGSEATT</sequence>
<organism evidence="2 3">
    <name type="scientific">Littorina saxatilis</name>
    <dbReference type="NCBI Taxonomy" id="31220"/>
    <lineage>
        <taxon>Eukaryota</taxon>
        <taxon>Metazoa</taxon>
        <taxon>Spiralia</taxon>
        <taxon>Lophotrochozoa</taxon>
        <taxon>Mollusca</taxon>
        <taxon>Gastropoda</taxon>
        <taxon>Caenogastropoda</taxon>
        <taxon>Littorinimorpha</taxon>
        <taxon>Littorinoidea</taxon>
        <taxon>Littorinidae</taxon>
        <taxon>Littorina</taxon>
    </lineage>
</organism>
<feature type="compositionally biased region" description="Low complexity" evidence="1">
    <location>
        <begin position="7"/>
        <end position="17"/>
    </location>
</feature>
<feature type="compositionally biased region" description="Low complexity" evidence="1">
    <location>
        <begin position="51"/>
        <end position="63"/>
    </location>
</feature>
<gene>
    <name evidence="2" type="ORF">V1264_013374</name>
</gene>
<feature type="compositionally biased region" description="Polar residues" evidence="1">
    <location>
        <begin position="64"/>
        <end position="81"/>
    </location>
</feature>
<proteinExistence type="predicted"/>
<reference evidence="2 3" key="1">
    <citation type="submission" date="2024-02" db="EMBL/GenBank/DDBJ databases">
        <title>Chromosome-scale genome assembly of the rough periwinkle Littorina saxatilis.</title>
        <authorList>
            <person name="De Jode A."/>
            <person name="Faria R."/>
            <person name="Formenti G."/>
            <person name="Sims Y."/>
            <person name="Smith T.P."/>
            <person name="Tracey A."/>
            <person name="Wood J.M.D."/>
            <person name="Zagrodzka Z.B."/>
            <person name="Johannesson K."/>
            <person name="Butlin R.K."/>
            <person name="Leder E.H."/>
        </authorList>
    </citation>
    <scope>NUCLEOTIDE SEQUENCE [LARGE SCALE GENOMIC DNA]</scope>
    <source>
        <strain evidence="2">Snail1</strain>
        <tissue evidence="2">Muscle</tissue>
    </source>
</reference>
<feature type="compositionally biased region" description="Basic and acidic residues" evidence="1">
    <location>
        <begin position="82"/>
        <end position="95"/>
    </location>
</feature>
<evidence type="ECO:0000313" key="2">
    <source>
        <dbReference type="EMBL" id="KAK7109314.1"/>
    </source>
</evidence>
<evidence type="ECO:0000256" key="1">
    <source>
        <dbReference type="SAM" id="MobiDB-lite"/>
    </source>
</evidence>
<feature type="compositionally biased region" description="Basic and acidic residues" evidence="1">
    <location>
        <begin position="21"/>
        <end position="34"/>
    </location>
</feature>
<evidence type="ECO:0000313" key="3">
    <source>
        <dbReference type="Proteomes" id="UP001374579"/>
    </source>
</evidence>
<dbReference type="Proteomes" id="UP001374579">
    <property type="component" value="Unassembled WGS sequence"/>
</dbReference>
<dbReference type="EMBL" id="JBAMIC010000003">
    <property type="protein sequence ID" value="KAK7109314.1"/>
    <property type="molecule type" value="Genomic_DNA"/>
</dbReference>
<dbReference type="AlphaFoldDB" id="A0AAN9BQF5"/>
<protein>
    <submittedName>
        <fullName evidence="2">Uncharacterized protein</fullName>
    </submittedName>
</protein>